<protein>
    <submittedName>
        <fullName evidence="3">Anaphase-promoting complex subunit 13</fullName>
    </submittedName>
</protein>
<evidence type="ECO:0000313" key="3">
    <source>
        <dbReference type="WBParaSite" id="BXY_0217900.1"/>
    </source>
</evidence>
<name>A0A1I7RN93_BURXY</name>
<evidence type="ECO:0000256" key="1">
    <source>
        <dbReference type="SAM" id="MobiDB-lite"/>
    </source>
</evidence>
<evidence type="ECO:0000313" key="2">
    <source>
        <dbReference type="Proteomes" id="UP000095284"/>
    </source>
</evidence>
<dbReference type="WBParaSite" id="BXY_0217900.1">
    <property type="protein sequence ID" value="BXY_0217900.1"/>
    <property type="gene ID" value="BXY_0217900"/>
</dbReference>
<feature type="region of interest" description="Disordered" evidence="1">
    <location>
        <begin position="41"/>
        <end position="73"/>
    </location>
</feature>
<dbReference type="Proteomes" id="UP000095284">
    <property type="component" value="Unplaced"/>
</dbReference>
<sequence length="73" mass="8431">MTPKILGFSERQQDEVHHVVIKPRKGSIQWKQLPMDFTQLDNDIGKDDLQGPGQVQMLSEDGSIQRSRERNWG</sequence>
<proteinExistence type="predicted"/>
<accession>A0A1I7RN93</accession>
<reference evidence="3" key="1">
    <citation type="submission" date="2016-11" db="UniProtKB">
        <authorList>
            <consortium name="WormBaseParasite"/>
        </authorList>
    </citation>
    <scope>IDENTIFICATION</scope>
</reference>
<organism evidence="2 3">
    <name type="scientific">Bursaphelenchus xylophilus</name>
    <name type="common">Pinewood nematode worm</name>
    <name type="synonym">Aphelenchoides xylophilus</name>
    <dbReference type="NCBI Taxonomy" id="6326"/>
    <lineage>
        <taxon>Eukaryota</taxon>
        <taxon>Metazoa</taxon>
        <taxon>Ecdysozoa</taxon>
        <taxon>Nematoda</taxon>
        <taxon>Chromadorea</taxon>
        <taxon>Rhabditida</taxon>
        <taxon>Tylenchina</taxon>
        <taxon>Tylenchomorpha</taxon>
        <taxon>Aphelenchoidea</taxon>
        <taxon>Aphelenchoididae</taxon>
        <taxon>Bursaphelenchus</taxon>
    </lineage>
</organism>
<dbReference type="AlphaFoldDB" id="A0A1I7RN93"/>